<dbReference type="EMBL" id="KN846957">
    <property type="protein sequence ID" value="KIW70731.1"/>
    <property type="molecule type" value="Genomic_DNA"/>
</dbReference>
<evidence type="ECO:0000313" key="2">
    <source>
        <dbReference type="Proteomes" id="UP000054266"/>
    </source>
</evidence>
<dbReference type="HOGENOM" id="CLU_081631_2_2_1"/>
<evidence type="ECO:0000313" key="1">
    <source>
        <dbReference type="EMBL" id="KIW70731.1"/>
    </source>
</evidence>
<proteinExistence type="predicted"/>
<name>A0A0D2CZP5_9EURO</name>
<accession>A0A0D2CZP5</accession>
<keyword evidence="2" id="KW-1185">Reference proteome</keyword>
<sequence>MAQATEIVSLSLKEGVDAQTPQLKSALETIIKQGRPHRMYAGAQVEHPNVQSLFIDWSSIDHHIQFTKWEGYKAFLDGAAELCDAPPSPFHVHFEPFPPTPAFTEVTEFLSVYFPADYSPEDQQTFHEGMKKFGSIVQRDWEECRGTAGGWVAEELEDPKTGEKAKVYVCLLGWPGVESHMKFRETQSFKDNVHLLRGAKDLKNVAVVHVASKEFKE</sequence>
<gene>
    <name evidence="1" type="ORF">PV04_02972</name>
</gene>
<dbReference type="STRING" id="5601.A0A0D2CZP5"/>
<reference evidence="1 2" key="1">
    <citation type="submission" date="2015-01" db="EMBL/GenBank/DDBJ databases">
        <title>The Genome Sequence of Capronia semiimmersa CBS27337.</title>
        <authorList>
            <consortium name="The Broad Institute Genomics Platform"/>
            <person name="Cuomo C."/>
            <person name="de Hoog S."/>
            <person name="Gorbushina A."/>
            <person name="Stielow B."/>
            <person name="Teixiera M."/>
            <person name="Abouelleil A."/>
            <person name="Chapman S.B."/>
            <person name="Priest M."/>
            <person name="Young S.K."/>
            <person name="Wortman J."/>
            <person name="Nusbaum C."/>
            <person name="Birren B."/>
        </authorList>
    </citation>
    <scope>NUCLEOTIDE SEQUENCE [LARGE SCALE GENOMIC DNA]</scope>
    <source>
        <strain evidence="1 2">CBS 27337</strain>
    </source>
</reference>
<protein>
    <recommendedName>
        <fullName evidence="3">ABM domain-containing protein</fullName>
    </recommendedName>
</protein>
<dbReference type="Gene3D" id="3.30.70.100">
    <property type="match status" value="2"/>
</dbReference>
<dbReference type="AlphaFoldDB" id="A0A0D2CZP5"/>
<organism evidence="1 2">
    <name type="scientific">Phialophora macrospora</name>
    <dbReference type="NCBI Taxonomy" id="1851006"/>
    <lineage>
        <taxon>Eukaryota</taxon>
        <taxon>Fungi</taxon>
        <taxon>Dikarya</taxon>
        <taxon>Ascomycota</taxon>
        <taxon>Pezizomycotina</taxon>
        <taxon>Eurotiomycetes</taxon>
        <taxon>Chaetothyriomycetidae</taxon>
        <taxon>Chaetothyriales</taxon>
        <taxon>Herpotrichiellaceae</taxon>
        <taxon>Phialophora</taxon>
    </lineage>
</organism>
<evidence type="ECO:0008006" key="3">
    <source>
        <dbReference type="Google" id="ProtNLM"/>
    </source>
</evidence>
<dbReference type="Proteomes" id="UP000054266">
    <property type="component" value="Unassembled WGS sequence"/>
</dbReference>